<feature type="compositionally biased region" description="Basic and acidic residues" evidence="1">
    <location>
        <begin position="975"/>
        <end position="991"/>
    </location>
</feature>
<dbReference type="Proteomes" id="UP001614394">
    <property type="component" value="Unassembled WGS sequence"/>
</dbReference>
<organism evidence="2 3">
    <name type="scientific">Streptomyces fildesensis</name>
    <dbReference type="NCBI Taxonomy" id="375757"/>
    <lineage>
        <taxon>Bacteria</taxon>
        <taxon>Bacillati</taxon>
        <taxon>Actinomycetota</taxon>
        <taxon>Actinomycetes</taxon>
        <taxon>Kitasatosporales</taxon>
        <taxon>Streptomycetaceae</taxon>
        <taxon>Streptomyces</taxon>
    </lineage>
</organism>
<keyword evidence="3" id="KW-1185">Reference proteome</keyword>
<comment type="caution">
    <text evidence="2">The sequence shown here is derived from an EMBL/GenBank/DDBJ whole genome shotgun (WGS) entry which is preliminary data.</text>
</comment>
<accession>A0ABW8C8X2</accession>
<feature type="region of interest" description="Disordered" evidence="1">
    <location>
        <begin position="948"/>
        <end position="1002"/>
    </location>
</feature>
<name>A0ABW8C8X2_9ACTN</name>
<gene>
    <name evidence="2" type="ORF">ACIGXA_20455</name>
</gene>
<feature type="region of interest" description="Disordered" evidence="1">
    <location>
        <begin position="507"/>
        <end position="528"/>
    </location>
</feature>
<feature type="compositionally biased region" description="Basic and acidic residues" evidence="1">
    <location>
        <begin position="516"/>
        <end position="528"/>
    </location>
</feature>
<dbReference type="EMBL" id="JBITYG010000006">
    <property type="protein sequence ID" value="MFI9102892.1"/>
    <property type="molecule type" value="Genomic_DNA"/>
</dbReference>
<evidence type="ECO:0000313" key="2">
    <source>
        <dbReference type="EMBL" id="MFI9102892.1"/>
    </source>
</evidence>
<evidence type="ECO:0000256" key="1">
    <source>
        <dbReference type="SAM" id="MobiDB-lite"/>
    </source>
</evidence>
<evidence type="ECO:0000313" key="3">
    <source>
        <dbReference type="Proteomes" id="UP001614394"/>
    </source>
</evidence>
<sequence length="1290" mass="132206">MLASTALVTVAAVTFTGSQVQPLTRTVPVGAAEDAPGFDLDAAAKTRAAQCLLNLMQRKGGQEMKSVARGGLNGTNAELLQAADPAYYADPRPPLDGAYNKDKASASAKMDELYDRHHEWEKSLNIEPPAGYTYTGFQWIEQKDNPFSTTGLSGWIADQYWQSEYDLFNEDQAPVANADSVAAVTKIATTRYSENRHEDYEDWTAWTTEMQFMHPMYADDARIFLQNGGFPTSAPDPASMEYRVDVEALKARFASCTTHNPPDPHHVLTAELITASTEWQQEIDGQRAQRDTILGEEAKASADLQIATQALGEALGQSTIASRLADWQAYWLKQTPAGAGLSYPAASEFTKVKADIVKAQAMALGRLFVASRAAQSAQLHANIAVTAQQAAYGIADAAGLPRGRGLLYGQQAVQVTRASAAAAAAVAKATETASNATRASAADSKTLNALAQTQAHASAAEFRRIAAQEAAAQAKAAADGAAVQATKAAENAVKAKAAQAKAEAAENTAKNAAADAKAKRATAETERDKAAAYRATADAERAKAATAEARAQEQRTAAATALSAAQTAGSTAETQRGAAVAAEIRAATARDQAVAAERNKNATASRARALEAAAAAAEGSSSAGAARQAATEARTAANQAATAATAAGTAAGQAGEAAVAARTAATQATGAAARSQAAAEAAAADVVITGAAVKKAHAAAAEAIAASEGAAQNVKNAEALAKEAAAQSIIARQNATAAQSEAVLAAGSAVRTAGFAYATAQAAVAARDSAAQVINPANDAIELGSPYKETDASAGLAVLSGQAAKTAAEQQAALATAKAAQAAKAATEAKALAAKAAGDAKAAATAAAEAADSASKAAASVAQARASAAEAAAAAAAATKAETNTVEYDRQAVADSLAAKVAAGVASGEATAARASATEAEQDAASARGAANAAQADATQAGTIATAAERDATSAETAASNAHESATEADQAATRAEEEQRKRIEANRADRVNGAPDTGPDLTADEEAILLQTCGQTCVDEWRAAKAVTAQDVIDWIKANGAGIILDLVGYTDAKACFSKGDIEACLWTLVNAGSYALLILKFEAVAAAMVKIGTGLSKFFEASAAGKRTLDRLRKLIEKVKKDPEHKPPCKTPLRAAAFMPSAGGFTRTGVVQASAHASAASDECDIEGHDGSTHDGDGELDLEILDDLDKRYGTDAADGVDYNYKKIHNGTPKEAADHTIPGIGLDTDKMAAYFAKWRGKATHKDPLTGNGTVWDPQHGGVVIIINSRFIHGYSMTEANFLRKYVPLP</sequence>
<proteinExistence type="predicted"/>
<reference evidence="2 3" key="1">
    <citation type="submission" date="2024-10" db="EMBL/GenBank/DDBJ databases">
        <title>The Natural Products Discovery Center: Release of the First 8490 Sequenced Strains for Exploring Actinobacteria Biosynthetic Diversity.</title>
        <authorList>
            <person name="Kalkreuter E."/>
            <person name="Kautsar S.A."/>
            <person name="Yang D."/>
            <person name="Bader C.D."/>
            <person name="Teijaro C.N."/>
            <person name="Fluegel L."/>
            <person name="Davis C.M."/>
            <person name="Simpson J.R."/>
            <person name="Lauterbach L."/>
            <person name="Steele A.D."/>
            <person name="Gui C."/>
            <person name="Meng S."/>
            <person name="Li G."/>
            <person name="Viehrig K."/>
            <person name="Ye F."/>
            <person name="Su P."/>
            <person name="Kiefer A.F."/>
            <person name="Nichols A."/>
            <person name="Cepeda A.J."/>
            <person name="Yan W."/>
            <person name="Fan B."/>
            <person name="Jiang Y."/>
            <person name="Adhikari A."/>
            <person name="Zheng C.-J."/>
            <person name="Schuster L."/>
            <person name="Cowan T.M."/>
            <person name="Smanski M.J."/>
            <person name="Chevrette M.G."/>
            <person name="De Carvalho L.P.S."/>
            <person name="Shen B."/>
        </authorList>
    </citation>
    <scope>NUCLEOTIDE SEQUENCE [LARGE SCALE GENOMIC DNA]</scope>
    <source>
        <strain evidence="2 3">NPDC053399</strain>
    </source>
</reference>
<protein>
    <recommendedName>
        <fullName evidence="4">Bacterial toxin 27 domain-containing protein</fullName>
    </recommendedName>
</protein>
<evidence type="ECO:0008006" key="4">
    <source>
        <dbReference type="Google" id="ProtNLM"/>
    </source>
</evidence>
<dbReference type="RefSeq" id="WP_399651118.1">
    <property type="nucleotide sequence ID" value="NZ_JBITYG010000006.1"/>
</dbReference>
<feature type="compositionally biased region" description="Polar residues" evidence="1">
    <location>
        <begin position="954"/>
        <end position="964"/>
    </location>
</feature>